<feature type="region of interest" description="Disordered" evidence="1">
    <location>
        <begin position="145"/>
        <end position="335"/>
    </location>
</feature>
<feature type="compositionally biased region" description="Polar residues" evidence="1">
    <location>
        <begin position="273"/>
        <end position="287"/>
    </location>
</feature>
<accession>A0A146F7B9</accession>
<feature type="compositionally biased region" description="Basic residues" evidence="1">
    <location>
        <begin position="1"/>
        <end position="12"/>
    </location>
</feature>
<dbReference type="Proteomes" id="UP000075230">
    <property type="component" value="Unassembled WGS sequence"/>
</dbReference>
<reference evidence="2 3" key="1">
    <citation type="journal article" date="2016" name="DNA Res.">
        <title>Genome sequence of Aspergillus luchuensis NBRC 4314.</title>
        <authorList>
            <person name="Yamada O."/>
            <person name="Machida M."/>
            <person name="Hosoyama A."/>
            <person name="Goto M."/>
            <person name="Takahashi T."/>
            <person name="Futagami T."/>
            <person name="Yamagata Y."/>
            <person name="Takeuchi M."/>
            <person name="Kobayashi T."/>
            <person name="Koike H."/>
            <person name="Abe K."/>
            <person name="Asai K."/>
            <person name="Arita M."/>
            <person name="Fujita N."/>
            <person name="Fukuda K."/>
            <person name="Higa K."/>
            <person name="Horikawa H."/>
            <person name="Ishikawa T."/>
            <person name="Jinno K."/>
            <person name="Kato Y."/>
            <person name="Kirimura K."/>
            <person name="Mizutani O."/>
            <person name="Nakasone K."/>
            <person name="Sano M."/>
            <person name="Shiraishi Y."/>
            <person name="Tsukahara M."/>
            <person name="Gomi K."/>
        </authorList>
    </citation>
    <scope>NUCLEOTIDE SEQUENCE [LARGE SCALE GENOMIC DNA]</scope>
    <source>
        <strain evidence="2 3">RIB 2604</strain>
    </source>
</reference>
<feature type="compositionally biased region" description="Low complexity" evidence="1">
    <location>
        <begin position="201"/>
        <end position="217"/>
    </location>
</feature>
<proteinExistence type="predicted"/>
<comment type="caution">
    <text evidence="2">The sequence shown here is derived from an EMBL/GenBank/DDBJ whole genome shotgun (WGS) entry which is preliminary data.</text>
</comment>
<dbReference type="AlphaFoldDB" id="A0A146F7B9"/>
<evidence type="ECO:0000313" key="2">
    <source>
        <dbReference type="EMBL" id="GAT21886.1"/>
    </source>
</evidence>
<feature type="region of interest" description="Disordered" evidence="1">
    <location>
        <begin position="1"/>
        <end position="60"/>
    </location>
</feature>
<name>A0A146F7B9_ASPKA</name>
<dbReference type="EMBL" id="BCWF01000012">
    <property type="protein sequence ID" value="GAT21886.1"/>
    <property type="molecule type" value="Genomic_DNA"/>
</dbReference>
<feature type="compositionally biased region" description="Polar residues" evidence="1">
    <location>
        <begin position="325"/>
        <end position="334"/>
    </location>
</feature>
<reference evidence="3" key="2">
    <citation type="submission" date="2016-02" db="EMBL/GenBank/DDBJ databases">
        <title>Genome sequencing of Aspergillus luchuensis NBRC 4314.</title>
        <authorList>
            <person name="Yamada O."/>
        </authorList>
    </citation>
    <scope>NUCLEOTIDE SEQUENCE [LARGE SCALE GENOMIC DNA]</scope>
    <source>
        <strain evidence="3">RIB 2604</strain>
    </source>
</reference>
<evidence type="ECO:0000256" key="1">
    <source>
        <dbReference type="SAM" id="MobiDB-lite"/>
    </source>
</evidence>
<organism evidence="2 3">
    <name type="scientific">Aspergillus kawachii</name>
    <name type="common">White koji mold</name>
    <name type="synonym">Aspergillus awamori var. kawachi</name>
    <dbReference type="NCBI Taxonomy" id="1069201"/>
    <lineage>
        <taxon>Eukaryota</taxon>
        <taxon>Fungi</taxon>
        <taxon>Dikarya</taxon>
        <taxon>Ascomycota</taxon>
        <taxon>Pezizomycotina</taxon>
        <taxon>Eurotiomycetes</taxon>
        <taxon>Eurotiomycetidae</taxon>
        <taxon>Eurotiales</taxon>
        <taxon>Aspergillaceae</taxon>
        <taxon>Aspergillus</taxon>
        <taxon>Aspergillus subgen. Circumdati</taxon>
    </lineage>
</organism>
<evidence type="ECO:0000313" key="3">
    <source>
        <dbReference type="Proteomes" id="UP000075230"/>
    </source>
</evidence>
<gene>
    <name evidence="2" type="ORF">RIB2604_01200350</name>
</gene>
<protein>
    <submittedName>
        <fullName evidence="2">Uncharacterized protein</fullName>
    </submittedName>
</protein>
<sequence length="601" mass="63846">MGRSTRSRKQRRSLLPYKTESCSESGPGIASTRSDLVATPAAECSRVERKDSRQDLGQDLGQDESNLAAINGIMDELRQGEYRHFFSFLANVCAVARNMIDQGPPGLYQKAQEFTKEAPELLRYIMEGPNTTIIPLAAPILRKKDDWSGGAGEQRARDGGSSPSETSTIQPPSPFLRRSASPDVAPIPQHAADSQHADSSPATTAATEPTTGPGTPTVVSHQHPHNVASDLQRDPHNSPAGRPHNDGPENQRRPSDIPPDVQDPTALVASEISHAQQPSPGESSASMLSAGHGPSTEPCSQPSQGYAVLPQATTTTTTTPPPMSHATQPESSVLNGPVYGAPSTVVYNPLAQMYAGSLWGGPAFPSPSGQMLQSGQYPSLGHSTGLMNPLVPPHYMPPAHSGLWNQGLSAQTAQYPTQVGYLPNQAVPDGSMGSMAMASAGGYAAPSEPCGRSLQLSLRGPFAVSAAPFTQSENFSSFGRSNIENVLRQQIRASGAGSHGPMVESFSVQRRKQLTAAQTEHRNLPMTQAVALPYIRIEEPSALACQIRVVAHYPPLKSDLMACIADISPQELTCWMASDRSDIAETMLLESASASDSVRSL</sequence>
<feature type="compositionally biased region" description="Polar residues" evidence="1">
    <location>
        <begin position="161"/>
        <end position="170"/>
    </location>
</feature>
<feature type="compositionally biased region" description="Basic and acidic residues" evidence="1">
    <location>
        <begin position="45"/>
        <end position="56"/>
    </location>
</feature>
<feature type="compositionally biased region" description="Basic and acidic residues" evidence="1">
    <location>
        <begin position="243"/>
        <end position="255"/>
    </location>
</feature>